<reference evidence="2" key="1">
    <citation type="submission" date="2021-06" db="EMBL/GenBank/DDBJ databases">
        <authorList>
            <person name="Kallberg Y."/>
            <person name="Tangrot J."/>
            <person name="Rosling A."/>
        </authorList>
    </citation>
    <scope>NUCLEOTIDE SEQUENCE</scope>
    <source>
        <strain evidence="2">BR232B</strain>
    </source>
</reference>
<evidence type="ECO:0000313" key="3">
    <source>
        <dbReference type="Proteomes" id="UP000789739"/>
    </source>
</evidence>
<evidence type="ECO:0000256" key="1">
    <source>
        <dbReference type="SAM" id="MobiDB-lite"/>
    </source>
</evidence>
<accession>A0A9N9GD59</accession>
<keyword evidence="3" id="KW-1185">Reference proteome</keyword>
<dbReference type="AlphaFoldDB" id="A0A9N9GD59"/>
<feature type="compositionally biased region" description="Basic and acidic residues" evidence="1">
    <location>
        <begin position="191"/>
        <end position="211"/>
    </location>
</feature>
<protein>
    <submittedName>
        <fullName evidence="2">6903_t:CDS:1</fullName>
    </submittedName>
</protein>
<feature type="compositionally biased region" description="Acidic residues" evidence="1">
    <location>
        <begin position="129"/>
        <end position="188"/>
    </location>
</feature>
<sequence>MDRKQEKTTLGMEDLEILAELKKLKKALGDGQSSSLSQTQIIDESIRLSENNYQVSAGIVVEAETHSFEHCLEEDPNSPATSNEEEEEEDVNNEEEFDNEHKNMHEEDEKGNNYGDGHEDVYRNYYEHEDGDEDGDGDEDEDGNSDDDNRDENGDENGDGNGDENGDESGDENADGDESGDENGDENGDGNTDRIDSQEGFEKNVYEETESRQVISPNLSNGMSSHTLPNSAQYHLLNENVQLSLRHPARISSPLKQSYIPESIVFESDSEEEGLSEDELSSADISFPSVRDIINAAFENSTSDNLCNSVIVEEPEDEEQQPNKEDDIKQHTDGEVDGLTQKRSESLLDPIYELKALYYYARKDRSLGGSSDYTGSALANVQNFNETELQTSMCESNAKTYVGDQVSETRSIETSSPTTANMEQFKGIRKLPSALDISDVKQLKSRFQRKNAFVAKFNALKHEETGLTIWIRISMQQPQAPPPKYYKKMGTGDNHSIASGSTTDLSVQDTSHTQSPLTNRESSITPSTSISSSRSSKSSRMSFDQPSSIRNKTSLGHTPSTRSKTPTFLSSIGRRTSLSKASSKSAVHSPIMYHISPNSSSTSLSSLPKSPPTPTTLKKQRRFSLQSVTSRFGFGSNTNSVSEEKISNGSTQSLDTLVEVDEKALNKLCDIIPHADRDVLEKYLQKAGGKDDLLAVGLYMRDFKNDWLVN</sequence>
<feature type="compositionally biased region" description="Low complexity" evidence="1">
    <location>
        <begin position="599"/>
        <end position="608"/>
    </location>
</feature>
<feature type="compositionally biased region" description="Basic and acidic residues" evidence="1">
    <location>
        <begin position="321"/>
        <end position="335"/>
    </location>
</feature>
<feature type="region of interest" description="Disordered" evidence="1">
    <location>
        <begin position="314"/>
        <end position="335"/>
    </location>
</feature>
<proteinExistence type="predicted"/>
<organism evidence="2 3">
    <name type="scientific">Paraglomus brasilianum</name>
    <dbReference type="NCBI Taxonomy" id="144538"/>
    <lineage>
        <taxon>Eukaryota</taxon>
        <taxon>Fungi</taxon>
        <taxon>Fungi incertae sedis</taxon>
        <taxon>Mucoromycota</taxon>
        <taxon>Glomeromycotina</taxon>
        <taxon>Glomeromycetes</taxon>
        <taxon>Paraglomerales</taxon>
        <taxon>Paraglomeraceae</taxon>
        <taxon>Paraglomus</taxon>
    </lineage>
</organism>
<feature type="region of interest" description="Disordered" evidence="1">
    <location>
        <begin position="66"/>
        <end position="230"/>
    </location>
</feature>
<feature type="compositionally biased region" description="Polar residues" evidence="1">
    <location>
        <begin position="493"/>
        <end position="521"/>
    </location>
</feature>
<feature type="compositionally biased region" description="Acidic residues" evidence="1">
    <location>
        <begin position="83"/>
        <end position="98"/>
    </location>
</feature>
<dbReference type="Proteomes" id="UP000789739">
    <property type="component" value="Unassembled WGS sequence"/>
</dbReference>
<feature type="compositionally biased region" description="Low complexity" evidence="1">
    <location>
        <begin position="522"/>
        <end position="542"/>
    </location>
</feature>
<dbReference type="EMBL" id="CAJVPI010001088">
    <property type="protein sequence ID" value="CAG8593748.1"/>
    <property type="molecule type" value="Genomic_DNA"/>
</dbReference>
<feature type="compositionally biased region" description="Polar residues" evidence="1">
    <location>
        <begin position="544"/>
        <end position="586"/>
    </location>
</feature>
<feature type="compositionally biased region" description="Polar residues" evidence="1">
    <location>
        <begin position="212"/>
        <end position="230"/>
    </location>
</feature>
<name>A0A9N9GD59_9GLOM</name>
<comment type="caution">
    <text evidence="2">The sequence shown here is derived from an EMBL/GenBank/DDBJ whole genome shotgun (WGS) entry which is preliminary data.</text>
</comment>
<feature type="region of interest" description="Disordered" evidence="1">
    <location>
        <begin position="479"/>
        <end position="622"/>
    </location>
</feature>
<dbReference type="OrthoDB" id="2413468at2759"/>
<gene>
    <name evidence="2" type="ORF">PBRASI_LOCUS7264</name>
</gene>
<evidence type="ECO:0000313" key="2">
    <source>
        <dbReference type="EMBL" id="CAG8593748.1"/>
    </source>
</evidence>
<feature type="compositionally biased region" description="Basic and acidic residues" evidence="1">
    <location>
        <begin position="99"/>
        <end position="128"/>
    </location>
</feature>